<dbReference type="EMBL" id="VSZI01000001">
    <property type="protein sequence ID" value="TYR20968.1"/>
    <property type="molecule type" value="Genomic_DNA"/>
</dbReference>
<proteinExistence type="predicted"/>
<protein>
    <submittedName>
        <fullName evidence="1">Nucleotidyl transferase AbiEii/AbiGii toxin family protein</fullName>
    </submittedName>
</protein>
<dbReference type="GO" id="GO:0016740">
    <property type="term" value="F:transferase activity"/>
    <property type="evidence" value="ECO:0007669"/>
    <property type="project" value="UniProtKB-KW"/>
</dbReference>
<organism evidence="1 2">
    <name type="scientific">Corynebacterium urealyticum</name>
    <dbReference type="NCBI Taxonomy" id="43771"/>
    <lineage>
        <taxon>Bacteria</taxon>
        <taxon>Bacillati</taxon>
        <taxon>Actinomycetota</taxon>
        <taxon>Actinomycetes</taxon>
        <taxon>Mycobacteriales</taxon>
        <taxon>Corynebacteriaceae</taxon>
        <taxon>Corynebacterium</taxon>
    </lineage>
</organism>
<name>A0A5D4FYD5_9CORY</name>
<dbReference type="AlphaFoldDB" id="A0A5D4FYD5"/>
<accession>A0A5D4FYD5</accession>
<reference evidence="1 2" key="1">
    <citation type="submission" date="2019-08" db="EMBL/GenBank/DDBJ databases">
        <title>Draft genome of C. urealyticum strain VH4248.</title>
        <authorList>
            <person name="Navas J."/>
        </authorList>
    </citation>
    <scope>NUCLEOTIDE SEQUENCE [LARGE SCALE GENOMIC DNA]</scope>
    <source>
        <strain evidence="1 2">VH4248</strain>
    </source>
</reference>
<dbReference type="Proteomes" id="UP000324726">
    <property type="component" value="Unassembled WGS sequence"/>
</dbReference>
<dbReference type="Pfam" id="PF08843">
    <property type="entry name" value="AbiEii"/>
    <property type="match status" value="1"/>
</dbReference>
<keyword evidence="1" id="KW-0808">Transferase</keyword>
<evidence type="ECO:0000313" key="2">
    <source>
        <dbReference type="Proteomes" id="UP000324726"/>
    </source>
</evidence>
<comment type="caution">
    <text evidence="1">The sequence shown here is derived from an EMBL/GenBank/DDBJ whole genome shotgun (WGS) entry which is preliminary data.</text>
</comment>
<gene>
    <name evidence="1" type="ORF">FYJ87_01190</name>
</gene>
<sequence length="311" mass="35087">MAQKPTLKKTHGQIIAALKAQAARTGEQPNDLYNRFFREVFLYHLMNREDGWVLKGGTNIYCLIPGARHTKDLDLYRRYDPTSAESAVDSLVTSMNGLRAGSYTFKLEKPERPQATGTVDSRRVNVEVLQGASPRAFVRFSIDVSGDLQVTGEVQKLEVTPDFDFSTDLIPPKYDVSSYPVPSQIADKVCAMYELHGDQPPGIPSTRYHDLYDVARLARELSMSSAELRQALDTQQRVRNMALPERITLPHENWRTRYPAAAKHFPETSTGWGLDDLDEALRVVGLLIDPVLKGESEHNDARWDPNNLTWT</sequence>
<evidence type="ECO:0000313" key="1">
    <source>
        <dbReference type="EMBL" id="TYR20968.1"/>
    </source>
</evidence>
<dbReference type="InterPro" id="IPR014942">
    <property type="entry name" value="AbiEii"/>
</dbReference>